<evidence type="ECO:0008006" key="4">
    <source>
        <dbReference type="Google" id="ProtNLM"/>
    </source>
</evidence>
<sequence>MVRLLKNIFDFYLNASIHVALAVYALSWITLKEFGLLYDDSVLYFIFYATITGYNFIKYFGLAKFHHRSLARWLKVIQIFSAICFVLMCFYAFQLSTKTLWYLSVFGIVTFLYAIPFLPKKIFLDDQKNLRSISGLKIYIISLVWAGVSVLIPLINADYDILKQEVIITLIQRFLLIMVLMLPFEIRDLNFDSLKLATLPQRIGIKNTKTIGLLLLVFFFILEFLKPEFHVNEVVAVLLIFFLTALFLIFSKTNQNRYYSAFWVESIPVLWLVIVLVLG</sequence>
<name>A0ABU2YJT1_9FLAO</name>
<evidence type="ECO:0000313" key="3">
    <source>
        <dbReference type="Proteomes" id="UP001259492"/>
    </source>
</evidence>
<gene>
    <name evidence="2" type="ORF">RM697_07210</name>
</gene>
<comment type="caution">
    <text evidence="2">The sequence shown here is derived from an EMBL/GenBank/DDBJ whole genome shotgun (WGS) entry which is preliminary data.</text>
</comment>
<keyword evidence="1" id="KW-0812">Transmembrane</keyword>
<evidence type="ECO:0000256" key="1">
    <source>
        <dbReference type="SAM" id="Phobius"/>
    </source>
</evidence>
<keyword evidence="1" id="KW-0472">Membrane</keyword>
<feature type="transmembrane region" description="Helical" evidence="1">
    <location>
        <begin position="12"/>
        <end position="30"/>
    </location>
</feature>
<keyword evidence="1" id="KW-1133">Transmembrane helix</keyword>
<dbReference type="EMBL" id="JAVRIA010000003">
    <property type="protein sequence ID" value="MDT0558428.1"/>
    <property type="molecule type" value="Genomic_DNA"/>
</dbReference>
<feature type="transmembrane region" description="Helical" evidence="1">
    <location>
        <begin position="99"/>
        <end position="118"/>
    </location>
</feature>
<accession>A0ABU2YJT1</accession>
<feature type="transmembrane region" description="Helical" evidence="1">
    <location>
        <begin position="167"/>
        <end position="186"/>
    </location>
</feature>
<evidence type="ECO:0000313" key="2">
    <source>
        <dbReference type="EMBL" id="MDT0558428.1"/>
    </source>
</evidence>
<feature type="transmembrane region" description="Helical" evidence="1">
    <location>
        <begin position="258"/>
        <end position="278"/>
    </location>
</feature>
<feature type="transmembrane region" description="Helical" evidence="1">
    <location>
        <begin position="138"/>
        <end position="155"/>
    </location>
</feature>
<proteinExistence type="predicted"/>
<feature type="transmembrane region" description="Helical" evidence="1">
    <location>
        <begin position="42"/>
        <end position="61"/>
    </location>
</feature>
<dbReference type="RefSeq" id="WP_311427195.1">
    <property type="nucleotide sequence ID" value="NZ_JAVRIA010000003.1"/>
</dbReference>
<dbReference type="Proteomes" id="UP001259492">
    <property type="component" value="Unassembled WGS sequence"/>
</dbReference>
<protein>
    <recommendedName>
        <fullName evidence="4">Prenyltransferase</fullName>
    </recommendedName>
</protein>
<feature type="transmembrane region" description="Helical" evidence="1">
    <location>
        <begin position="231"/>
        <end position="251"/>
    </location>
</feature>
<feature type="transmembrane region" description="Helical" evidence="1">
    <location>
        <begin position="73"/>
        <end position="93"/>
    </location>
</feature>
<keyword evidence="3" id="KW-1185">Reference proteome</keyword>
<reference evidence="2 3" key="1">
    <citation type="submission" date="2023-09" db="EMBL/GenBank/DDBJ databases">
        <authorList>
            <person name="Rey-Velasco X."/>
        </authorList>
    </citation>
    <scope>NUCLEOTIDE SEQUENCE [LARGE SCALE GENOMIC DNA]</scope>
    <source>
        <strain evidence="2 3">W332</strain>
    </source>
</reference>
<organism evidence="2 3">
    <name type="scientific">Microcosmobacter mediterraneus</name>
    <dbReference type="NCBI Taxonomy" id="3075607"/>
    <lineage>
        <taxon>Bacteria</taxon>
        <taxon>Pseudomonadati</taxon>
        <taxon>Bacteroidota</taxon>
        <taxon>Flavobacteriia</taxon>
        <taxon>Flavobacteriales</taxon>
        <taxon>Flavobacteriaceae</taxon>
        <taxon>Microcosmobacter</taxon>
    </lineage>
</organism>
<feature type="transmembrane region" description="Helical" evidence="1">
    <location>
        <begin position="207"/>
        <end position="225"/>
    </location>
</feature>